<accession>A0A1G5F234</accession>
<dbReference type="SUPFAM" id="SSF75217">
    <property type="entry name" value="alpha/beta knot"/>
    <property type="match status" value="1"/>
</dbReference>
<comment type="similarity">
    <text evidence="2 10">Belongs to the RNA methyltransferase RsmE family.</text>
</comment>
<keyword evidence="3 10" id="KW-0963">Cytoplasm</keyword>
<keyword evidence="13" id="KW-1185">Reference proteome</keyword>
<dbReference type="InterPro" id="IPR006700">
    <property type="entry name" value="RsmE"/>
</dbReference>
<dbReference type="NCBIfam" id="NF008700">
    <property type="entry name" value="PRK11713.5-4"/>
    <property type="match status" value="1"/>
</dbReference>
<keyword evidence="4 10" id="KW-0698">rRNA processing</keyword>
<dbReference type="Pfam" id="PF04452">
    <property type="entry name" value="Methyltrans_RNA"/>
    <property type="match status" value="1"/>
</dbReference>
<evidence type="ECO:0000256" key="3">
    <source>
        <dbReference type="ARBA" id="ARBA00022490"/>
    </source>
</evidence>
<gene>
    <name evidence="12" type="ORF">SAMN05216233_10785</name>
</gene>
<keyword evidence="6 10" id="KW-0808">Transferase</keyword>
<evidence type="ECO:0000313" key="13">
    <source>
        <dbReference type="Proteomes" id="UP000198870"/>
    </source>
</evidence>
<dbReference type="EC" id="2.1.1.193" evidence="10"/>
<dbReference type="EMBL" id="FMUX01000007">
    <property type="protein sequence ID" value="SCY33282.1"/>
    <property type="molecule type" value="Genomic_DNA"/>
</dbReference>
<dbReference type="Gene3D" id="3.40.1280.10">
    <property type="match status" value="1"/>
</dbReference>
<comment type="function">
    <text evidence="8 10">Specifically methylates the N3 position of the uracil ring of uridine 1498 (m3U1498) in 16S rRNA. Acts on the fully assembled 30S ribosomal subunit.</text>
</comment>
<dbReference type="Proteomes" id="UP000198870">
    <property type="component" value="Unassembled WGS sequence"/>
</dbReference>
<evidence type="ECO:0000256" key="8">
    <source>
        <dbReference type="ARBA" id="ARBA00025699"/>
    </source>
</evidence>
<dbReference type="STRING" id="419481.SAMN05216233_10785"/>
<comment type="catalytic activity">
    <reaction evidence="9 10">
        <text>uridine(1498) in 16S rRNA + S-adenosyl-L-methionine = N(3)-methyluridine(1498) in 16S rRNA + S-adenosyl-L-homocysteine + H(+)</text>
        <dbReference type="Rhea" id="RHEA:42920"/>
        <dbReference type="Rhea" id="RHEA-COMP:10283"/>
        <dbReference type="Rhea" id="RHEA-COMP:10284"/>
        <dbReference type="ChEBI" id="CHEBI:15378"/>
        <dbReference type="ChEBI" id="CHEBI:57856"/>
        <dbReference type="ChEBI" id="CHEBI:59789"/>
        <dbReference type="ChEBI" id="CHEBI:65315"/>
        <dbReference type="ChEBI" id="CHEBI:74502"/>
        <dbReference type="EC" id="2.1.1.193"/>
    </reaction>
</comment>
<dbReference type="GO" id="GO:0070042">
    <property type="term" value="F:rRNA (uridine-N3-)-methyltransferase activity"/>
    <property type="evidence" value="ECO:0007669"/>
    <property type="project" value="TreeGrafter"/>
</dbReference>
<protein>
    <recommendedName>
        <fullName evidence="10">Ribosomal RNA small subunit methyltransferase E</fullName>
        <ecNumber evidence="10">2.1.1.193</ecNumber>
    </recommendedName>
</protein>
<proteinExistence type="inferred from homology"/>
<dbReference type="PANTHER" id="PTHR30027">
    <property type="entry name" value="RIBOSOMAL RNA SMALL SUBUNIT METHYLTRANSFERASE E"/>
    <property type="match status" value="1"/>
</dbReference>
<dbReference type="GO" id="GO:0005737">
    <property type="term" value="C:cytoplasm"/>
    <property type="evidence" value="ECO:0007669"/>
    <property type="project" value="UniProtKB-SubCell"/>
</dbReference>
<keyword evidence="7 10" id="KW-0949">S-adenosyl-L-methionine</keyword>
<evidence type="ECO:0000256" key="9">
    <source>
        <dbReference type="ARBA" id="ARBA00047944"/>
    </source>
</evidence>
<dbReference type="InterPro" id="IPR029026">
    <property type="entry name" value="tRNA_m1G_MTases_N"/>
</dbReference>
<reference evidence="12 13" key="1">
    <citation type="submission" date="2016-10" db="EMBL/GenBank/DDBJ databases">
        <authorList>
            <person name="de Groot N.N."/>
        </authorList>
    </citation>
    <scope>NUCLEOTIDE SEQUENCE [LARGE SCALE GENOMIC DNA]</scope>
    <source>
        <strain evidence="12 13">AA1</strain>
    </source>
</reference>
<dbReference type="NCBIfam" id="TIGR00046">
    <property type="entry name" value="RsmE family RNA methyltransferase"/>
    <property type="match status" value="1"/>
</dbReference>
<keyword evidence="5 10" id="KW-0489">Methyltransferase</keyword>
<organism evidence="12 13">
    <name type="scientific">Desulfoluna spongiiphila</name>
    <dbReference type="NCBI Taxonomy" id="419481"/>
    <lineage>
        <taxon>Bacteria</taxon>
        <taxon>Pseudomonadati</taxon>
        <taxon>Thermodesulfobacteriota</taxon>
        <taxon>Desulfobacteria</taxon>
        <taxon>Desulfobacterales</taxon>
        <taxon>Desulfolunaceae</taxon>
        <taxon>Desulfoluna</taxon>
    </lineage>
</organism>
<dbReference type="PIRSF" id="PIRSF015601">
    <property type="entry name" value="MTase_slr0722"/>
    <property type="match status" value="1"/>
</dbReference>
<dbReference type="PANTHER" id="PTHR30027:SF3">
    <property type="entry name" value="16S RRNA (URACIL(1498)-N(3))-METHYLTRANSFERASE"/>
    <property type="match status" value="1"/>
</dbReference>
<dbReference type="OrthoDB" id="9815641at2"/>
<dbReference type="InterPro" id="IPR015947">
    <property type="entry name" value="PUA-like_sf"/>
</dbReference>
<dbReference type="GO" id="GO:0070475">
    <property type="term" value="P:rRNA base methylation"/>
    <property type="evidence" value="ECO:0007669"/>
    <property type="project" value="TreeGrafter"/>
</dbReference>
<dbReference type="InterPro" id="IPR029028">
    <property type="entry name" value="Alpha/beta_knot_MTases"/>
</dbReference>
<evidence type="ECO:0000256" key="7">
    <source>
        <dbReference type="ARBA" id="ARBA00022691"/>
    </source>
</evidence>
<feature type="domain" description="Ribosomal RNA small subunit methyltransferase E methyltransferase" evidence="11">
    <location>
        <begin position="73"/>
        <end position="235"/>
    </location>
</feature>
<dbReference type="AlphaFoldDB" id="A0A1G5F234"/>
<sequence>MNLILLFDDDFTQGQTTARLTGRRLRHVKEVHRAKVGDTLTVGRLDGNLGTGEVLSMDKDAMELAVSLDAPPPPPLPLTLILALPRPKVLNRVIIAATSMGVKRLVLLNAVRVEKSFWQSPRLSEENLLSQRVLGLEQAKDTRLPEILLKNRFKPFVEDELPAMAVGTEKLAAHPYDAVPCPVRVDGPVTLAVGPEGGFIPYEMDKLKEAGFQAVSMGERILRVESAIPALLSRLYPTF</sequence>
<evidence type="ECO:0000256" key="6">
    <source>
        <dbReference type="ARBA" id="ARBA00022679"/>
    </source>
</evidence>
<dbReference type="InterPro" id="IPR046886">
    <property type="entry name" value="RsmE_MTase_dom"/>
</dbReference>
<evidence type="ECO:0000259" key="11">
    <source>
        <dbReference type="Pfam" id="PF04452"/>
    </source>
</evidence>
<evidence type="ECO:0000256" key="10">
    <source>
        <dbReference type="PIRNR" id="PIRNR015601"/>
    </source>
</evidence>
<evidence type="ECO:0000256" key="1">
    <source>
        <dbReference type="ARBA" id="ARBA00004496"/>
    </source>
</evidence>
<dbReference type="CDD" id="cd18084">
    <property type="entry name" value="RsmE-like"/>
    <property type="match status" value="1"/>
</dbReference>
<evidence type="ECO:0000256" key="4">
    <source>
        <dbReference type="ARBA" id="ARBA00022552"/>
    </source>
</evidence>
<evidence type="ECO:0000256" key="2">
    <source>
        <dbReference type="ARBA" id="ARBA00005528"/>
    </source>
</evidence>
<comment type="subcellular location">
    <subcellularLocation>
        <location evidence="1 10">Cytoplasm</location>
    </subcellularLocation>
</comment>
<dbReference type="SUPFAM" id="SSF88697">
    <property type="entry name" value="PUA domain-like"/>
    <property type="match status" value="1"/>
</dbReference>
<name>A0A1G5F234_9BACT</name>
<evidence type="ECO:0000256" key="5">
    <source>
        <dbReference type="ARBA" id="ARBA00022603"/>
    </source>
</evidence>
<evidence type="ECO:0000313" key="12">
    <source>
        <dbReference type="EMBL" id="SCY33282.1"/>
    </source>
</evidence>